<dbReference type="Proteomes" id="UP001500320">
    <property type="component" value="Unassembled WGS sequence"/>
</dbReference>
<proteinExistence type="predicted"/>
<dbReference type="InterPro" id="IPR011576">
    <property type="entry name" value="Pyridox_Oxase_N"/>
</dbReference>
<accession>A0ABP6MHM2</accession>
<gene>
    <name evidence="3" type="ORF">GCM10010466_01610</name>
</gene>
<reference evidence="4" key="1">
    <citation type="journal article" date="2019" name="Int. J. Syst. Evol. Microbiol.">
        <title>The Global Catalogue of Microorganisms (GCM) 10K type strain sequencing project: providing services to taxonomists for standard genome sequencing and annotation.</title>
        <authorList>
            <consortium name="The Broad Institute Genomics Platform"/>
            <consortium name="The Broad Institute Genome Sequencing Center for Infectious Disease"/>
            <person name="Wu L."/>
            <person name="Ma J."/>
        </authorList>
    </citation>
    <scope>NUCLEOTIDE SEQUENCE [LARGE SCALE GENOMIC DNA]</scope>
    <source>
        <strain evidence="4">JCM 9373</strain>
    </source>
</reference>
<keyword evidence="1" id="KW-0560">Oxidoreductase</keyword>
<feature type="domain" description="Pyridoxamine 5'-phosphate oxidase N-terminal" evidence="2">
    <location>
        <begin position="5"/>
        <end position="127"/>
    </location>
</feature>
<dbReference type="PANTHER" id="PTHR35176:SF6">
    <property type="entry name" value="HEME OXYGENASE HI_0854-RELATED"/>
    <property type="match status" value="1"/>
</dbReference>
<dbReference type="InterPro" id="IPR012349">
    <property type="entry name" value="Split_barrel_FMN-bd"/>
</dbReference>
<dbReference type="InterPro" id="IPR019920">
    <property type="entry name" value="F420-binding_dom_put"/>
</dbReference>
<dbReference type="Pfam" id="PF01243">
    <property type="entry name" value="PNPOx_N"/>
    <property type="match status" value="1"/>
</dbReference>
<dbReference type="EMBL" id="BAAAUT010000001">
    <property type="protein sequence ID" value="GAA3114188.1"/>
    <property type="molecule type" value="Genomic_DNA"/>
</dbReference>
<organism evidence="3 4">
    <name type="scientific">Planomonospora alba</name>
    <dbReference type="NCBI Taxonomy" id="161354"/>
    <lineage>
        <taxon>Bacteria</taxon>
        <taxon>Bacillati</taxon>
        <taxon>Actinomycetota</taxon>
        <taxon>Actinomycetes</taxon>
        <taxon>Streptosporangiales</taxon>
        <taxon>Streptosporangiaceae</taxon>
        <taxon>Planomonospora</taxon>
    </lineage>
</organism>
<keyword evidence="4" id="KW-1185">Reference proteome</keyword>
<evidence type="ECO:0000259" key="2">
    <source>
        <dbReference type="Pfam" id="PF01243"/>
    </source>
</evidence>
<name>A0ABP6MHM2_9ACTN</name>
<dbReference type="NCBIfam" id="TIGR03618">
    <property type="entry name" value="Rv1155_F420"/>
    <property type="match status" value="1"/>
</dbReference>
<protein>
    <submittedName>
        <fullName evidence="3">PPOX class F420-dependent oxidoreductase</fullName>
    </submittedName>
</protein>
<dbReference type="Gene3D" id="2.30.110.10">
    <property type="entry name" value="Electron Transport, Fmn-binding Protein, Chain A"/>
    <property type="match status" value="1"/>
</dbReference>
<evidence type="ECO:0000313" key="4">
    <source>
        <dbReference type="Proteomes" id="UP001500320"/>
    </source>
</evidence>
<dbReference type="PANTHER" id="PTHR35176">
    <property type="entry name" value="HEME OXYGENASE HI_0854-RELATED"/>
    <property type="match status" value="1"/>
</dbReference>
<dbReference type="RefSeq" id="WP_344854717.1">
    <property type="nucleotide sequence ID" value="NZ_BAAAUT010000001.1"/>
</dbReference>
<sequence length="132" mass="14588">MGKLNDDAKELLRQPVHGWVTTLRPDGSPHSTVVWVDVDGDEVVFNTAVGRAKERHLRTDPRVSVSVLDPKDPFHLVSVSGTARLELDGADAVIDHLAKKYLNVDGYPYRQPGEQRVTVRVAPEHVIYSPGS</sequence>
<comment type="caution">
    <text evidence="3">The sequence shown here is derived from an EMBL/GenBank/DDBJ whole genome shotgun (WGS) entry which is preliminary data.</text>
</comment>
<dbReference type="SUPFAM" id="SSF50475">
    <property type="entry name" value="FMN-binding split barrel"/>
    <property type="match status" value="1"/>
</dbReference>
<evidence type="ECO:0000256" key="1">
    <source>
        <dbReference type="ARBA" id="ARBA00023002"/>
    </source>
</evidence>
<evidence type="ECO:0000313" key="3">
    <source>
        <dbReference type="EMBL" id="GAA3114188.1"/>
    </source>
</evidence>
<dbReference type="InterPro" id="IPR052019">
    <property type="entry name" value="F420H2_bilvrd_red/Heme_oxyg"/>
</dbReference>